<feature type="transmembrane region" description="Helical" evidence="2">
    <location>
        <begin position="191"/>
        <end position="213"/>
    </location>
</feature>
<organism evidence="3 4">
    <name type="scientific">Actinomyces gaoshouyii</name>
    <dbReference type="NCBI Taxonomy" id="1960083"/>
    <lineage>
        <taxon>Bacteria</taxon>
        <taxon>Bacillati</taxon>
        <taxon>Actinomycetota</taxon>
        <taxon>Actinomycetes</taxon>
        <taxon>Actinomycetales</taxon>
        <taxon>Actinomycetaceae</taxon>
        <taxon>Actinomyces</taxon>
    </lineage>
</organism>
<feature type="transmembrane region" description="Helical" evidence="2">
    <location>
        <begin position="67"/>
        <end position="92"/>
    </location>
</feature>
<feature type="compositionally biased region" description="Low complexity" evidence="1">
    <location>
        <begin position="1"/>
        <end position="25"/>
    </location>
</feature>
<name>A0A8H9LGM3_9ACTO</name>
<dbReference type="Proteomes" id="UP000614239">
    <property type="component" value="Unassembled WGS sequence"/>
</dbReference>
<dbReference type="EMBL" id="BMNJ01000006">
    <property type="protein sequence ID" value="GGO99822.1"/>
    <property type="molecule type" value="Genomic_DNA"/>
</dbReference>
<accession>A0A8H9LGM3</accession>
<evidence type="ECO:0000313" key="4">
    <source>
        <dbReference type="Proteomes" id="UP000614239"/>
    </source>
</evidence>
<keyword evidence="2" id="KW-0812">Transmembrane</keyword>
<dbReference type="OrthoDB" id="3254909at2"/>
<sequence length="238" mass="23677">MSQSPAPSSTPFGPTGGSWSSGPGAPVAPPEPYGGYQAAHPGGYPGVAPGYGMPWRPPAVKSMTAPWVLLASGVIMIVVAIVGIILSLGAFARTVSLEPLDPDGTTTAALEGGKDYGLFGDGYASCDITGPGAVEERSVTGSVTVNDKSELLILTPSASGMYTFECSGSAQSLALGDAATVSGMFWGVGGFLGALFLGGAGLIVFIIGIVWVATRGASNRRARALLGPAAEPSGGATV</sequence>
<reference evidence="3" key="1">
    <citation type="journal article" date="2014" name="Int. J. Syst. Evol. Microbiol.">
        <title>Complete genome sequence of Corynebacterium casei LMG S-19264T (=DSM 44701T), isolated from a smear-ripened cheese.</title>
        <authorList>
            <consortium name="US DOE Joint Genome Institute (JGI-PGF)"/>
            <person name="Walter F."/>
            <person name="Albersmeier A."/>
            <person name="Kalinowski J."/>
            <person name="Ruckert C."/>
        </authorList>
    </citation>
    <scope>NUCLEOTIDE SEQUENCE</scope>
    <source>
        <strain evidence="3">CGMCC 4.7372</strain>
    </source>
</reference>
<proteinExistence type="predicted"/>
<reference evidence="3" key="2">
    <citation type="submission" date="2020-09" db="EMBL/GenBank/DDBJ databases">
        <authorList>
            <person name="Sun Q."/>
            <person name="Zhou Y."/>
        </authorList>
    </citation>
    <scope>NUCLEOTIDE SEQUENCE</scope>
    <source>
        <strain evidence="3">CGMCC 4.7372</strain>
    </source>
</reference>
<comment type="caution">
    <text evidence="3">The sequence shown here is derived from an EMBL/GenBank/DDBJ whole genome shotgun (WGS) entry which is preliminary data.</text>
</comment>
<dbReference type="RefSeq" id="WP_143231755.1">
    <property type="nucleotide sequence ID" value="NZ_BMNJ01000006.1"/>
</dbReference>
<protein>
    <submittedName>
        <fullName evidence="3">Uncharacterized protein</fullName>
    </submittedName>
</protein>
<gene>
    <name evidence="3" type="ORF">GCM10011612_18020</name>
</gene>
<keyword evidence="2" id="KW-1133">Transmembrane helix</keyword>
<keyword evidence="2" id="KW-0472">Membrane</keyword>
<evidence type="ECO:0000256" key="2">
    <source>
        <dbReference type="SAM" id="Phobius"/>
    </source>
</evidence>
<dbReference type="AlphaFoldDB" id="A0A8H9LGM3"/>
<evidence type="ECO:0000313" key="3">
    <source>
        <dbReference type="EMBL" id="GGO99822.1"/>
    </source>
</evidence>
<evidence type="ECO:0000256" key="1">
    <source>
        <dbReference type="SAM" id="MobiDB-lite"/>
    </source>
</evidence>
<keyword evidence="4" id="KW-1185">Reference proteome</keyword>
<feature type="region of interest" description="Disordered" evidence="1">
    <location>
        <begin position="1"/>
        <end position="34"/>
    </location>
</feature>